<keyword evidence="5 7" id="KW-1133">Transmembrane helix</keyword>
<keyword evidence="10" id="KW-1185">Reference proteome</keyword>
<feature type="transmembrane region" description="Helical" evidence="7">
    <location>
        <begin position="155"/>
        <end position="177"/>
    </location>
</feature>
<dbReference type="GO" id="GO:0005886">
    <property type="term" value="C:plasma membrane"/>
    <property type="evidence" value="ECO:0007669"/>
    <property type="project" value="UniProtKB-SubCell"/>
</dbReference>
<feature type="domain" description="ABC transmembrane type-1" evidence="8">
    <location>
        <begin position="68"/>
        <end position="281"/>
    </location>
</feature>
<feature type="transmembrane region" description="Helical" evidence="7">
    <location>
        <begin position="105"/>
        <end position="125"/>
    </location>
</feature>
<dbReference type="OrthoDB" id="5174895at2"/>
<dbReference type="InterPro" id="IPR035906">
    <property type="entry name" value="MetI-like_sf"/>
</dbReference>
<dbReference type="SUPFAM" id="SSF161098">
    <property type="entry name" value="MetI-like"/>
    <property type="match status" value="1"/>
</dbReference>
<dbReference type="EMBL" id="QLUW01000001">
    <property type="protein sequence ID" value="RAP76959.1"/>
    <property type="molecule type" value="Genomic_DNA"/>
</dbReference>
<dbReference type="Pfam" id="PF00528">
    <property type="entry name" value="BPD_transp_1"/>
    <property type="match status" value="1"/>
</dbReference>
<dbReference type="Gene3D" id="1.10.3720.10">
    <property type="entry name" value="MetI-like"/>
    <property type="match status" value="1"/>
</dbReference>
<keyword evidence="2 7" id="KW-0813">Transport</keyword>
<feature type="transmembrane region" description="Helical" evidence="7">
    <location>
        <begin position="7"/>
        <end position="31"/>
    </location>
</feature>
<keyword evidence="6 7" id="KW-0472">Membrane</keyword>
<evidence type="ECO:0000256" key="3">
    <source>
        <dbReference type="ARBA" id="ARBA00022475"/>
    </source>
</evidence>
<comment type="subcellular location">
    <subcellularLocation>
        <location evidence="1 7">Cell membrane</location>
        <topology evidence="1 7">Multi-pass membrane protein</topology>
    </subcellularLocation>
</comment>
<reference evidence="9 10" key="1">
    <citation type="submission" date="2018-06" db="EMBL/GenBank/DDBJ databases">
        <title>Paenibacillus montanisoli sp. nov., isolated from mountain area soil.</title>
        <authorList>
            <person name="Wu M."/>
        </authorList>
    </citation>
    <scope>NUCLEOTIDE SEQUENCE [LARGE SCALE GENOMIC DNA]</scope>
    <source>
        <strain evidence="9 10">RA17</strain>
    </source>
</reference>
<evidence type="ECO:0000256" key="2">
    <source>
        <dbReference type="ARBA" id="ARBA00022448"/>
    </source>
</evidence>
<evidence type="ECO:0000256" key="4">
    <source>
        <dbReference type="ARBA" id="ARBA00022692"/>
    </source>
</evidence>
<dbReference type="PROSITE" id="PS50928">
    <property type="entry name" value="ABC_TM1"/>
    <property type="match status" value="1"/>
</dbReference>
<keyword evidence="3" id="KW-1003">Cell membrane</keyword>
<evidence type="ECO:0000259" key="8">
    <source>
        <dbReference type="PROSITE" id="PS50928"/>
    </source>
</evidence>
<organism evidence="9 10">
    <name type="scientific">Paenibacillus montanisoli</name>
    <dbReference type="NCBI Taxonomy" id="2081970"/>
    <lineage>
        <taxon>Bacteria</taxon>
        <taxon>Bacillati</taxon>
        <taxon>Bacillota</taxon>
        <taxon>Bacilli</taxon>
        <taxon>Bacillales</taxon>
        <taxon>Paenibacillaceae</taxon>
        <taxon>Paenibacillus</taxon>
    </lineage>
</organism>
<dbReference type="RefSeq" id="WP_112879957.1">
    <property type="nucleotide sequence ID" value="NZ_QLUW01000001.1"/>
</dbReference>
<dbReference type="InterPro" id="IPR000515">
    <property type="entry name" value="MetI-like"/>
</dbReference>
<name>A0A328U2U3_9BACL</name>
<dbReference type="CDD" id="cd06261">
    <property type="entry name" value="TM_PBP2"/>
    <property type="match status" value="1"/>
</dbReference>
<evidence type="ECO:0000313" key="10">
    <source>
        <dbReference type="Proteomes" id="UP000249260"/>
    </source>
</evidence>
<dbReference type="AlphaFoldDB" id="A0A328U2U3"/>
<comment type="caution">
    <text evidence="9">The sequence shown here is derived from an EMBL/GenBank/DDBJ whole genome shotgun (WGS) entry which is preliminary data.</text>
</comment>
<gene>
    <name evidence="9" type="ORF">DL346_00150</name>
</gene>
<comment type="similarity">
    <text evidence="7">Belongs to the binding-protein-dependent transport system permease family.</text>
</comment>
<evidence type="ECO:0000256" key="5">
    <source>
        <dbReference type="ARBA" id="ARBA00022989"/>
    </source>
</evidence>
<evidence type="ECO:0000256" key="7">
    <source>
        <dbReference type="RuleBase" id="RU363032"/>
    </source>
</evidence>
<evidence type="ECO:0000313" key="9">
    <source>
        <dbReference type="EMBL" id="RAP76959.1"/>
    </source>
</evidence>
<keyword evidence="4 7" id="KW-0812">Transmembrane</keyword>
<dbReference type="PANTHER" id="PTHR30193">
    <property type="entry name" value="ABC TRANSPORTER PERMEASE PROTEIN"/>
    <property type="match status" value="1"/>
</dbReference>
<dbReference type="GO" id="GO:0055085">
    <property type="term" value="P:transmembrane transport"/>
    <property type="evidence" value="ECO:0007669"/>
    <property type="project" value="InterPro"/>
</dbReference>
<accession>A0A328U2U3</accession>
<feature type="transmembrane region" description="Helical" evidence="7">
    <location>
        <begin position="260"/>
        <end position="280"/>
    </location>
</feature>
<evidence type="ECO:0000256" key="6">
    <source>
        <dbReference type="ARBA" id="ARBA00023136"/>
    </source>
</evidence>
<dbReference type="InterPro" id="IPR051393">
    <property type="entry name" value="ABC_transporter_permease"/>
</dbReference>
<feature type="transmembrane region" description="Helical" evidence="7">
    <location>
        <begin position="74"/>
        <end position="93"/>
    </location>
</feature>
<dbReference type="PANTHER" id="PTHR30193:SF37">
    <property type="entry name" value="INNER MEMBRANE ABC TRANSPORTER PERMEASE PROTEIN YCJO"/>
    <property type="match status" value="1"/>
</dbReference>
<feature type="transmembrane region" description="Helical" evidence="7">
    <location>
        <begin position="208"/>
        <end position="228"/>
    </location>
</feature>
<protein>
    <submittedName>
        <fullName evidence="9">Sugar ABC transporter permease</fullName>
    </submittedName>
</protein>
<sequence length="292" mass="32621">MNMNRKGLLAGIAFAAPATILFSVFVAYPFLQSIYYSFTQWDSIRPPVYTGLENYKELFKDSKMIQAFNNTLKMTIFGIVVQNPLALLLAVLLNRKFRTKAFLRTVFYMPVVVSLVVTSVVWGNILQYDGLVNYLLTQLGLESAVMDWLGNINTVFPTIILLTQWQALGYCAVIYLAGLQSIPQELYEASTIDGASGFRQFRYITFPLLMPVVTIVLFLTIVGGLKLFDLPYVMTNGGPGSASYTMTLAIYVAAFGNNTYGYATAAGIVLMIFIMIVTFLQLHFTRKQEVEA</sequence>
<proteinExistence type="inferred from homology"/>
<dbReference type="Proteomes" id="UP000249260">
    <property type="component" value="Unassembled WGS sequence"/>
</dbReference>
<evidence type="ECO:0000256" key="1">
    <source>
        <dbReference type="ARBA" id="ARBA00004651"/>
    </source>
</evidence>